<dbReference type="InterPro" id="IPR006599">
    <property type="entry name" value="CARP_motif"/>
</dbReference>
<dbReference type="PANTHER" id="PTHR10652:SF0">
    <property type="entry name" value="ADENYLYL CYCLASE-ASSOCIATED PROTEIN"/>
    <property type="match status" value="1"/>
</dbReference>
<dbReference type="FunCoup" id="A0A151ZT47">
    <property type="interactions" value="460"/>
</dbReference>
<evidence type="ECO:0000313" key="7">
    <source>
        <dbReference type="Proteomes" id="UP000076078"/>
    </source>
</evidence>
<dbReference type="InterPro" id="IPR053950">
    <property type="entry name" value="CAP_N"/>
</dbReference>
<dbReference type="Proteomes" id="UP000076078">
    <property type="component" value="Unassembled WGS sequence"/>
</dbReference>
<dbReference type="Gene3D" id="1.25.40.330">
    <property type="entry name" value="Adenylate cyclase-associated CAP, N-terminal domain"/>
    <property type="match status" value="1"/>
</dbReference>
<dbReference type="Gene3D" id="2.160.20.70">
    <property type="match status" value="1"/>
</dbReference>
<dbReference type="Pfam" id="PF21938">
    <property type="entry name" value="CAP_N"/>
    <property type="match status" value="1"/>
</dbReference>
<proteinExistence type="inferred from homology"/>
<accession>A0A151ZT47</accession>
<evidence type="ECO:0000256" key="1">
    <source>
        <dbReference type="ARBA" id="ARBA00007659"/>
    </source>
</evidence>
<dbReference type="Pfam" id="PF01213">
    <property type="entry name" value="CAP_N-CM"/>
    <property type="match status" value="1"/>
</dbReference>
<feature type="region of interest" description="Disordered" evidence="4">
    <location>
        <begin position="31"/>
        <end position="50"/>
    </location>
</feature>
<feature type="compositionally biased region" description="Pro residues" evidence="4">
    <location>
        <begin position="245"/>
        <end position="254"/>
    </location>
</feature>
<comment type="caution">
    <text evidence="6">The sequence shown here is derived from an EMBL/GenBank/DDBJ whole genome shotgun (WGS) entry which is preliminary data.</text>
</comment>
<evidence type="ECO:0000313" key="6">
    <source>
        <dbReference type="EMBL" id="KYQ96954.1"/>
    </source>
</evidence>
<dbReference type="InterPro" id="IPR017901">
    <property type="entry name" value="C-CAP_CF_C-like"/>
</dbReference>
<evidence type="ECO:0000256" key="2">
    <source>
        <dbReference type="RuleBase" id="RU000647"/>
    </source>
</evidence>
<dbReference type="InterPro" id="IPR013992">
    <property type="entry name" value="Adenylate_cyclase-assoc_CAP_N"/>
</dbReference>
<sequence>MNNNLESTVADLLKRLEQATTRLETVEKALASGGNAGGSSAGSAGSSAPSAQSAKEFQNLVDQYIVNLVALSKKIAPELGKQAEELAKAIDAETKVIQTASQSKKPNQDLLMKVIAPINAAAQQVSSIRDSHRSSKVFNNLSALSEGVGFLSWVVVEPTPGPHVSEMRSSAEFYTNRILKEFKGVNQDQVDWVTNYISFLKDLEKYIKQYHTTGLTWNPKGGEATVAAGGASTPSSAPTTTSGGPPLPPPPPPVLDVSEFNKPGKADMSSVMSSIAAGNLTSGLNKVTKDMKTSNMANKSSVVKASDKPTVAKADIPTKPPKFGLEANKWVVEYQVSNKNIIIEAPEAKHTVYIYQCVDSVVQIQGKVNTIILDSCKKTAVVFGNVISSCEVVNCTSVEIQTTGKVPSISIDKTSNIQVYLSKESLDAEIITSKSSDMNVLIPGETANDDMIEIAVPQQFRTVVKGKTLATESVSHI</sequence>
<dbReference type="OMA" id="KSQQTHK"/>
<dbReference type="InterPro" id="IPR018106">
    <property type="entry name" value="CAP_CS_N"/>
</dbReference>
<keyword evidence="7" id="KW-1185">Reference proteome</keyword>
<evidence type="ECO:0000259" key="5">
    <source>
        <dbReference type="PROSITE" id="PS51329"/>
    </source>
</evidence>
<dbReference type="STRING" id="361077.A0A151ZT47"/>
<dbReference type="PANTHER" id="PTHR10652">
    <property type="entry name" value="ADENYLYL CYCLASE-ASSOCIATED PROTEIN"/>
    <property type="match status" value="1"/>
</dbReference>
<dbReference type="GO" id="GO:0019933">
    <property type="term" value="P:cAMP-mediated signaling"/>
    <property type="evidence" value="ECO:0007669"/>
    <property type="project" value="TreeGrafter"/>
</dbReference>
<name>A0A151ZT47_TIELA</name>
<organism evidence="6 7">
    <name type="scientific">Tieghemostelium lacteum</name>
    <name type="common">Slime mold</name>
    <name type="synonym">Dictyostelium lacteum</name>
    <dbReference type="NCBI Taxonomy" id="361077"/>
    <lineage>
        <taxon>Eukaryota</taxon>
        <taxon>Amoebozoa</taxon>
        <taxon>Evosea</taxon>
        <taxon>Eumycetozoa</taxon>
        <taxon>Dictyostelia</taxon>
        <taxon>Dictyosteliales</taxon>
        <taxon>Raperosteliaceae</taxon>
        <taxon>Tieghemostelium</taxon>
    </lineage>
</organism>
<evidence type="ECO:0000256" key="4">
    <source>
        <dbReference type="SAM" id="MobiDB-lite"/>
    </source>
</evidence>
<dbReference type="InterPro" id="IPR001837">
    <property type="entry name" value="Adenylate_cyclase-assoc_CAP"/>
</dbReference>
<dbReference type="EMBL" id="LODT01000021">
    <property type="protein sequence ID" value="KYQ96954.1"/>
    <property type="molecule type" value="Genomic_DNA"/>
</dbReference>
<evidence type="ECO:0000256" key="3">
    <source>
        <dbReference type="SAM" id="Coils"/>
    </source>
</evidence>
<dbReference type="FunFam" id="1.25.40.330:FF:000001">
    <property type="entry name" value="Adenylyl cyclase-associated protein"/>
    <property type="match status" value="1"/>
</dbReference>
<dbReference type="SUPFAM" id="SSF69340">
    <property type="entry name" value="C-terminal domain of adenylylcyclase associated protein"/>
    <property type="match status" value="1"/>
</dbReference>
<dbReference type="SMART" id="SM00673">
    <property type="entry name" value="CARP"/>
    <property type="match status" value="2"/>
</dbReference>
<dbReference type="SUPFAM" id="SSF101278">
    <property type="entry name" value="N-terminal domain of adenylylcyclase associated protein, CAP"/>
    <property type="match status" value="1"/>
</dbReference>
<dbReference type="InterPro" id="IPR013912">
    <property type="entry name" value="Adenylate_cyclase-assoc_CAP_C"/>
</dbReference>
<reference evidence="6 7" key="1">
    <citation type="submission" date="2015-12" db="EMBL/GenBank/DDBJ databases">
        <title>Dictyostelia acquired genes for synthesis and detection of signals that induce cell-type specialization by lateral gene transfer from prokaryotes.</title>
        <authorList>
            <person name="Gloeckner G."/>
            <person name="Schaap P."/>
        </authorList>
    </citation>
    <scope>NUCLEOTIDE SEQUENCE [LARGE SCALE GENOMIC DNA]</scope>
    <source>
        <strain evidence="6 7">TK</strain>
    </source>
</reference>
<feature type="domain" description="C-CAP/cofactor C-like" evidence="5">
    <location>
        <begin position="317"/>
        <end position="456"/>
    </location>
</feature>
<feature type="compositionally biased region" description="Low complexity" evidence="4">
    <location>
        <begin position="227"/>
        <end position="244"/>
    </location>
</feature>
<dbReference type="OrthoDB" id="1601at2759"/>
<dbReference type="GO" id="GO:0005737">
    <property type="term" value="C:cytoplasm"/>
    <property type="evidence" value="ECO:0007669"/>
    <property type="project" value="TreeGrafter"/>
</dbReference>
<dbReference type="Pfam" id="PF08603">
    <property type="entry name" value="CAP_C"/>
    <property type="match status" value="1"/>
</dbReference>
<dbReference type="InterPro" id="IPR036222">
    <property type="entry name" value="CAP_N_sf"/>
</dbReference>
<feature type="compositionally biased region" description="Low complexity" evidence="4">
    <location>
        <begin position="41"/>
        <end position="50"/>
    </location>
</feature>
<feature type="coiled-coil region" evidence="3">
    <location>
        <begin position="2"/>
        <end position="29"/>
    </location>
</feature>
<dbReference type="InterPro" id="IPR036223">
    <property type="entry name" value="CAP_C_sf"/>
</dbReference>
<dbReference type="AlphaFoldDB" id="A0A151ZT47"/>
<comment type="similarity">
    <text evidence="1 2">Belongs to the CAP family.</text>
</comment>
<dbReference type="InterPro" id="IPR016098">
    <property type="entry name" value="CAP/MinC_C"/>
</dbReference>
<dbReference type="PROSITE" id="PS01088">
    <property type="entry name" value="CAP_1"/>
    <property type="match status" value="1"/>
</dbReference>
<gene>
    <name evidence="6" type="ORF">DLAC_04276</name>
</gene>
<dbReference type="InParanoid" id="A0A151ZT47"/>
<dbReference type="PROSITE" id="PS51329">
    <property type="entry name" value="C_CAP_COFACTOR_C"/>
    <property type="match status" value="1"/>
</dbReference>
<dbReference type="GO" id="GO:0007015">
    <property type="term" value="P:actin filament organization"/>
    <property type="evidence" value="ECO:0007669"/>
    <property type="project" value="TreeGrafter"/>
</dbReference>
<dbReference type="GO" id="GO:0008179">
    <property type="term" value="F:adenylate cyclase binding"/>
    <property type="evidence" value="ECO:0007669"/>
    <property type="project" value="TreeGrafter"/>
</dbReference>
<feature type="region of interest" description="Disordered" evidence="4">
    <location>
        <begin position="218"/>
        <end position="266"/>
    </location>
</feature>
<dbReference type="GO" id="GO:0003779">
    <property type="term" value="F:actin binding"/>
    <property type="evidence" value="ECO:0007669"/>
    <property type="project" value="InterPro"/>
</dbReference>
<keyword evidence="3" id="KW-0175">Coiled coil</keyword>
<protein>
    <recommendedName>
        <fullName evidence="2">Adenylyl cyclase-associated protein</fullName>
    </recommendedName>
</protein>